<dbReference type="GO" id="GO:0016772">
    <property type="term" value="F:transferase activity, transferring phosphorus-containing groups"/>
    <property type="evidence" value="ECO:0007669"/>
    <property type="project" value="InterPro"/>
</dbReference>
<sequence length="527" mass="58754">MGIRDRVAAHLSVRQRLVLSQLLHGELPWQRGPRRRPVDPADPAPLVDAWRWRDETFALVVGALDGAGVELVVLPDGAGPDRVVVVRVQDHEATVAALDGLPGTWDRRDVGRARGRDHAPVALEIGRPVPTGPGLALRFPHLGVRIEFWDVVGDEGRRRVDGGTFAVGTVCARVPGKHVPYLAPERWAEAVAAPGHVPPPLRAPHLLSVHEPIDVVYTWVDGDDPRWQERKAEAQRAVCGDSVHETAVSSSRYVARDELRYSMRSVEAYAGWVNRIVVVSDGQVPAWLDRTNERVVVVDHREIFSDPGVLPVFNSHAIESQLHHVPGLSDRYLYLNDDVFFGRPVRPELFFLGNGGTKFFLSDLVLDLDAPTVRDFPVLAAAKNNRDLVHARTGRIVTNKFKHTPHPQDRAVLERLEREHPEVFAAVAASRFRHPGDLSIASSLHHHVAFAEGHAVPGTISYAYQDTSRPDAVLLLNELLRRRDVDVFCLNDVTGGKDSVATDRMMLDFLRRYYPRPSSFERDVTPR</sequence>
<feature type="domain" description="Stealth protein CR2 conserved region 2" evidence="4">
    <location>
        <begin position="252"/>
        <end position="358"/>
    </location>
</feature>
<dbReference type="Pfam" id="PF11380">
    <property type="entry name" value="Stealth_CR2"/>
    <property type="match status" value="1"/>
</dbReference>
<accession>A0A2M9CDM9</accession>
<dbReference type="InterPro" id="IPR031357">
    <property type="entry name" value="Stealth_CR3"/>
</dbReference>
<dbReference type="InterPro" id="IPR047141">
    <property type="entry name" value="Stealth"/>
</dbReference>
<dbReference type="Proteomes" id="UP000231693">
    <property type="component" value="Unassembled WGS sequence"/>
</dbReference>
<dbReference type="Pfam" id="PF17102">
    <property type="entry name" value="Stealth_CR3"/>
    <property type="match status" value="1"/>
</dbReference>
<dbReference type="InterPro" id="IPR031358">
    <property type="entry name" value="Stealth_CR1"/>
</dbReference>
<dbReference type="GO" id="GO:0000271">
    <property type="term" value="P:polysaccharide biosynthetic process"/>
    <property type="evidence" value="ECO:0007669"/>
    <property type="project" value="UniProtKB-KW"/>
</dbReference>
<evidence type="ECO:0000259" key="7">
    <source>
        <dbReference type="Pfam" id="PF17103"/>
    </source>
</evidence>
<feature type="domain" description="Stealth protein CR4 conserved region 4" evidence="7">
    <location>
        <begin position="478"/>
        <end position="525"/>
    </location>
</feature>
<gene>
    <name evidence="8" type="ORF">CLV28_2480</name>
</gene>
<evidence type="ECO:0000256" key="3">
    <source>
        <dbReference type="ARBA" id="ARBA00023169"/>
    </source>
</evidence>
<organism evidence="8 9">
    <name type="scientific">Sediminihabitans luteus</name>
    <dbReference type="NCBI Taxonomy" id="1138585"/>
    <lineage>
        <taxon>Bacteria</taxon>
        <taxon>Bacillati</taxon>
        <taxon>Actinomycetota</taxon>
        <taxon>Actinomycetes</taxon>
        <taxon>Micrococcales</taxon>
        <taxon>Cellulomonadaceae</taxon>
        <taxon>Sediminihabitans</taxon>
    </lineage>
</organism>
<evidence type="ECO:0000259" key="4">
    <source>
        <dbReference type="Pfam" id="PF11380"/>
    </source>
</evidence>
<dbReference type="Pfam" id="PF17103">
    <property type="entry name" value="Stealth_CR4"/>
    <property type="match status" value="1"/>
</dbReference>
<dbReference type="InterPro" id="IPR031356">
    <property type="entry name" value="Stealth_CR4"/>
</dbReference>
<keyword evidence="3" id="KW-0270">Exopolysaccharide synthesis</keyword>
<dbReference type="PANTHER" id="PTHR24045:SF0">
    <property type="entry name" value="N-ACETYLGLUCOSAMINE-1-PHOSPHOTRANSFERASE SUBUNITS ALPHA_BETA"/>
    <property type="match status" value="1"/>
</dbReference>
<evidence type="ECO:0000256" key="2">
    <source>
        <dbReference type="ARBA" id="ARBA00022679"/>
    </source>
</evidence>
<evidence type="ECO:0000313" key="8">
    <source>
        <dbReference type="EMBL" id="PJJ70003.1"/>
    </source>
</evidence>
<evidence type="ECO:0000313" key="9">
    <source>
        <dbReference type="Proteomes" id="UP000231693"/>
    </source>
</evidence>
<dbReference type="RefSeq" id="WP_100423623.1">
    <property type="nucleotide sequence ID" value="NZ_BOOX01000007.1"/>
</dbReference>
<feature type="domain" description="Stealth protein CR3 conserved region 3" evidence="6">
    <location>
        <begin position="402"/>
        <end position="449"/>
    </location>
</feature>
<dbReference type="Pfam" id="PF17101">
    <property type="entry name" value="Stealth_CR1"/>
    <property type="match status" value="1"/>
</dbReference>
<name>A0A2M9CDM9_9CELL</name>
<dbReference type="AlphaFoldDB" id="A0A2M9CDM9"/>
<dbReference type="EMBL" id="PGFE01000004">
    <property type="protein sequence ID" value="PJJ70003.1"/>
    <property type="molecule type" value="Genomic_DNA"/>
</dbReference>
<reference evidence="8 9" key="1">
    <citation type="submission" date="2017-11" db="EMBL/GenBank/DDBJ databases">
        <title>Genomic Encyclopedia of Archaeal and Bacterial Type Strains, Phase II (KMG-II): From Individual Species to Whole Genera.</title>
        <authorList>
            <person name="Goeker M."/>
        </authorList>
    </citation>
    <scope>NUCLEOTIDE SEQUENCE [LARGE SCALE GENOMIC DNA]</scope>
    <source>
        <strain evidence="8 9">DSM 25478</strain>
    </source>
</reference>
<comment type="similarity">
    <text evidence="1">Belongs to the stealth family.</text>
</comment>
<keyword evidence="2" id="KW-0808">Transferase</keyword>
<keyword evidence="9" id="KW-1185">Reference proteome</keyword>
<evidence type="ECO:0000259" key="5">
    <source>
        <dbReference type="Pfam" id="PF17101"/>
    </source>
</evidence>
<protein>
    <submittedName>
        <fullName evidence="8">Stealth-like protein</fullName>
    </submittedName>
</protein>
<dbReference type="PANTHER" id="PTHR24045">
    <property type="match status" value="1"/>
</dbReference>
<dbReference type="InterPro" id="IPR021520">
    <property type="entry name" value="Stealth_CR2"/>
</dbReference>
<comment type="caution">
    <text evidence="8">The sequence shown here is derived from an EMBL/GenBank/DDBJ whole genome shotgun (WGS) entry which is preliminary data.</text>
</comment>
<evidence type="ECO:0000256" key="1">
    <source>
        <dbReference type="ARBA" id="ARBA00007583"/>
    </source>
</evidence>
<feature type="domain" description="Stealth protein CR1 conserved region 1" evidence="5">
    <location>
        <begin position="211"/>
        <end position="234"/>
    </location>
</feature>
<evidence type="ECO:0000259" key="6">
    <source>
        <dbReference type="Pfam" id="PF17102"/>
    </source>
</evidence>
<proteinExistence type="inferred from homology"/>